<comment type="pathway">
    <text evidence="2">Glycan metabolism; cellulose degradation.</text>
</comment>
<dbReference type="SUPFAM" id="SSF52279">
    <property type="entry name" value="Beta-D-glucan exohydrolase, C-terminal domain"/>
    <property type="match status" value="1"/>
</dbReference>
<dbReference type="Gene3D" id="2.60.40.10">
    <property type="entry name" value="Immunoglobulins"/>
    <property type="match status" value="1"/>
</dbReference>
<dbReference type="SMART" id="SM01217">
    <property type="entry name" value="Fn3_like"/>
    <property type="match status" value="1"/>
</dbReference>
<evidence type="ECO:0000313" key="11">
    <source>
        <dbReference type="EMBL" id="KAF2017003.1"/>
    </source>
</evidence>
<keyword evidence="6" id="KW-0325">Glycoprotein</keyword>
<name>A0A6A5XVQ7_9PLEO</name>
<organism evidence="11 12">
    <name type="scientific">Aaosphaeria arxii CBS 175.79</name>
    <dbReference type="NCBI Taxonomy" id="1450172"/>
    <lineage>
        <taxon>Eukaryota</taxon>
        <taxon>Fungi</taxon>
        <taxon>Dikarya</taxon>
        <taxon>Ascomycota</taxon>
        <taxon>Pezizomycotina</taxon>
        <taxon>Dothideomycetes</taxon>
        <taxon>Pleosporomycetidae</taxon>
        <taxon>Pleosporales</taxon>
        <taxon>Pleosporales incertae sedis</taxon>
        <taxon>Aaosphaeria</taxon>
    </lineage>
</organism>
<proteinExistence type="inferred from homology"/>
<keyword evidence="5 11" id="KW-0378">Hydrolase</keyword>
<sequence length="850" mass="93653">MAIDIDNLVAQLTLEEKISFLAGKSTWRTAEVDRIGIPNIKLSDGPSGARGEIFGEGVPAAFLPSGVSLGATWDVNILREMGELLAEETKSKSASVLLSPTICLARNPLGGRNFEAYGDDPFHSGKLATALVQGIQSQGIGATLKHYVGNDSELDRFHGNRVIPTRALRECYLKPFQMAVRDADPWCMMTAYNKVNDHHCDSSRELLTDIARKEWGWNGLFMSDWGGTTSVGPSIQAGLDLEMPGPPSKRTLEAVMALIKAGEVEISQIDESARHLLGLLERSGRFENPTDNGEVCLNKPEQAAKLRHAASAGIVLLKNENNALPIRPNDEFKKIAIVGPNGERIVAGGGGSSYIKAPYWTSVLNSIKDRFGGCKTEIAHHSGAQVNRYVPTSPSTQCRDPDTGIGGGAVDWRHGHEHDDLYFMSFGDRPREIPNDYDFNFAVRTILKPKTTGLHRVSLASIGPSKLYVDGKEVLSEGGELREDATLFFTYGSPETICDIHLNEGQEYQIRINGHSHDRQLDRSLDERIRPMENKFAGIRFGYQEFETSDLPSEAAQVCRDSDVSIVVVGRDKEWETEGQDIPQFELPGEQCRLIEEVANVCPRTIVVVQAGTPVKLEPWIHKVQGLLYTWYQGQELGNAAADVLCGLFNPSGRLPVVYPQRIEHSPGTMNPLEPGADTSSLYAEGIHIGHRYLDFLRLEPMFPLGYGLSYSSFELKDVKIARSLLTPEQSLKVQLRVKNTGGNEIPTAETILAFFSPASPPPLSMPLKTLCGFTKTPKLQTAQECEVEIDIDAYSMGIYDPLLKQWIVPSGVKFDILVGKNSRDASWVGQVEVQQTITWVHRITSDSTK</sequence>
<dbReference type="PROSITE" id="PS51820">
    <property type="entry name" value="PA14"/>
    <property type="match status" value="1"/>
</dbReference>
<dbReference type="InterPro" id="IPR036962">
    <property type="entry name" value="Glyco_hydro_3_N_sf"/>
</dbReference>
<dbReference type="Gene3D" id="2.60.120.260">
    <property type="entry name" value="Galactose-binding domain-like"/>
    <property type="match status" value="1"/>
</dbReference>
<evidence type="ECO:0000259" key="10">
    <source>
        <dbReference type="PROSITE" id="PS51820"/>
    </source>
</evidence>
<evidence type="ECO:0000256" key="7">
    <source>
        <dbReference type="ARBA" id="ARBA00023277"/>
    </source>
</evidence>
<dbReference type="OrthoDB" id="3758321at2759"/>
<dbReference type="PANTHER" id="PTHR42715:SF3">
    <property type="entry name" value="BETA-GLUCOSIDASE B-RELATED"/>
    <property type="match status" value="1"/>
</dbReference>
<dbReference type="PANTHER" id="PTHR42715">
    <property type="entry name" value="BETA-GLUCOSIDASE"/>
    <property type="match status" value="1"/>
</dbReference>
<dbReference type="Pfam" id="PF00933">
    <property type="entry name" value="Glyco_hydro_3"/>
    <property type="match status" value="1"/>
</dbReference>
<dbReference type="SUPFAM" id="SSF51445">
    <property type="entry name" value="(Trans)glycosidases"/>
    <property type="match status" value="1"/>
</dbReference>
<dbReference type="InterPro" id="IPR017853">
    <property type="entry name" value="GH"/>
</dbReference>
<dbReference type="InterPro" id="IPR011658">
    <property type="entry name" value="PA14_dom"/>
</dbReference>
<protein>
    <recommendedName>
        <fullName evidence="4">beta-glucosidase</fullName>
        <ecNumber evidence="4">3.2.1.21</ecNumber>
    </recommendedName>
</protein>
<dbReference type="Pfam" id="PF14310">
    <property type="entry name" value="Fn3-like"/>
    <property type="match status" value="1"/>
</dbReference>
<dbReference type="PRINTS" id="PR00133">
    <property type="entry name" value="GLHYDRLASE3"/>
</dbReference>
<dbReference type="EMBL" id="ML978068">
    <property type="protein sequence ID" value="KAF2017003.1"/>
    <property type="molecule type" value="Genomic_DNA"/>
</dbReference>
<dbReference type="InterPro" id="IPR001764">
    <property type="entry name" value="Glyco_hydro_3_N"/>
</dbReference>
<dbReference type="InterPro" id="IPR050288">
    <property type="entry name" value="Cellulose_deg_GH3"/>
</dbReference>
<reference evidence="11" key="1">
    <citation type="journal article" date="2020" name="Stud. Mycol.">
        <title>101 Dothideomycetes genomes: a test case for predicting lifestyles and emergence of pathogens.</title>
        <authorList>
            <person name="Haridas S."/>
            <person name="Albert R."/>
            <person name="Binder M."/>
            <person name="Bloem J."/>
            <person name="Labutti K."/>
            <person name="Salamov A."/>
            <person name="Andreopoulos B."/>
            <person name="Baker S."/>
            <person name="Barry K."/>
            <person name="Bills G."/>
            <person name="Bluhm B."/>
            <person name="Cannon C."/>
            <person name="Castanera R."/>
            <person name="Culley D."/>
            <person name="Daum C."/>
            <person name="Ezra D."/>
            <person name="Gonzalez J."/>
            <person name="Henrissat B."/>
            <person name="Kuo A."/>
            <person name="Liang C."/>
            <person name="Lipzen A."/>
            <person name="Lutzoni F."/>
            <person name="Magnuson J."/>
            <person name="Mondo S."/>
            <person name="Nolan M."/>
            <person name="Ohm R."/>
            <person name="Pangilinan J."/>
            <person name="Park H.-J."/>
            <person name="Ramirez L."/>
            <person name="Alfaro M."/>
            <person name="Sun H."/>
            <person name="Tritt A."/>
            <person name="Yoshinaga Y."/>
            <person name="Zwiers L.-H."/>
            <person name="Turgeon B."/>
            <person name="Goodwin S."/>
            <person name="Spatafora J."/>
            <person name="Crous P."/>
            <person name="Grigoriev I."/>
        </authorList>
    </citation>
    <scope>NUCLEOTIDE SEQUENCE</scope>
    <source>
        <strain evidence="11">CBS 175.79</strain>
    </source>
</reference>
<dbReference type="RefSeq" id="XP_033385342.1">
    <property type="nucleotide sequence ID" value="XM_033533019.1"/>
</dbReference>
<dbReference type="InterPro" id="IPR037524">
    <property type="entry name" value="PA14/GLEYA"/>
</dbReference>
<gene>
    <name evidence="11" type="ORF">BU24DRAFT_478030</name>
</gene>
<dbReference type="InterPro" id="IPR036881">
    <property type="entry name" value="Glyco_hydro_3_C_sf"/>
</dbReference>
<dbReference type="Proteomes" id="UP000799778">
    <property type="component" value="Unassembled WGS sequence"/>
</dbReference>
<dbReference type="EC" id="3.2.1.21" evidence="4"/>
<dbReference type="Gene3D" id="3.40.50.1700">
    <property type="entry name" value="Glycoside hydrolase family 3 C-terminal domain"/>
    <property type="match status" value="1"/>
</dbReference>
<keyword evidence="12" id="KW-1185">Reference proteome</keyword>
<evidence type="ECO:0000256" key="9">
    <source>
        <dbReference type="ARBA" id="ARBA00023326"/>
    </source>
</evidence>
<evidence type="ECO:0000256" key="6">
    <source>
        <dbReference type="ARBA" id="ARBA00023180"/>
    </source>
</evidence>
<comment type="catalytic activity">
    <reaction evidence="1">
        <text>Hydrolysis of terminal, non-reducing beta-D-glucosyl residues with release of beta-D-glucose.</text>
        <dbReference type="EC" id="3.2.1.21"/>
    </reaction>
</comment>
<evidence type="ECO:0000256" key="2">
    <source>
        <dbReference type="ARBA" id="ARBA00004987"/>
    </source>
</evidence>
<dbReference type="GO" id="GO:0008422">
    <property type="term" value="F:beta-glucosidase activity"/>
    <property type="evidence" value="ECO:0007669"/>
    <property type="project" value="UniProtKB-EC"/>
</dbReference>
<evidence type="ECO:0000256" key="5">
    <source>
        <dbReference type="ARBA" id="ARBA00022801"/>
    </source>
</evidence>
<keyword evidence="7" id="KW-0119">Carbohydrate metabolism</keyword>
<comment type="similarity">
    <text evidence="3">Belongs to the glycosyl hydrolase 3 family.</text>
</comment>
<dbReference type="GeneID" id="54290416"/>
<evidence type="ECO:0000256" key="8">
    <source>
        <dbReference type="ARBA" id="ARBA00023295"/>
    </source>
</evidence>
<dbReference type="InterPro" id="IPR013783">
    <property type="entry name" value="Ig-like_fold"/>
</dbReference>
<dbReference type="InterPro" id="IPR002772">
    <property type="entry name" value="Glyco_hydro_3_C"/>
</dbReference>
<dbReference type="InterPro" id="IPR026891">
    <property type="entry name" value="Fn3-like"/>
</dbReference>
<dbReference type="AlphaFoldDB" id="A0A6A5XVQ7"/>
<evidence type="ECO:0000256" key="1">
    <source>
        <dbReference type="ARBA" id="ARBA00000448"/>
    </source>
</evidence>
<dbReference type="Gene3D" id="3.20.20.300">
    <property type="entry name" value="Glycoside hydrolase, family 3, N-terminal domain"/>
    <property type="match status" value="1"/>
</dbReference>
<accession>A0A6A5XVQ7</accession>
<evidence type="ECO:0000256" key="4">
    <source>
        <dbReference type="ARBA" id="ARBA00012744"/>
    </source>
</evidence>
<dbReference type="Pfam" id="PF01915">
    <property type="entry name" value="Glyco_hydro_3_C"/>
    <property type="match status" value="1"/>
</dbReference>
<keyword evidence="8" id="KW-0326">Glycosidase</keyword>
<dbReference type="Pfam" id="PF07691">
    <property type="entry name" value="PA14"/>
    <property type="match status" value="1"/>
</dbReference>
<evidence type="ECO:0000256" key="3">
    <source>
        <dbReference type="ARBA" id="ARBA00005336"/>
    </source>
</evidence>
<feature type="domain" description="PA14" evidence="10">
    <location>
        <begin position="379"/>
        <end position="557"/>
    </location>
</feature>
<dbReference type="GO" id="GO:0009251">
    <property type="term" value="P:glucan catabolic process"/>
    <property type="evidence" value="ECO:0007669"/>
    <property type="project" value="TreeGrafter"/>
</dbReference>
<evidence type="ECO:0000313" key="12">
    <source>
        <dbReference type="Proteomes" id="UP000799778"/>
    </source>
</evidence>
<keyword evidence="9" id="KW-0624">Polysaccharide degradation</keyword>